<name>A0AA35KZ81_9SAUR</name>
<keyword evidence="2" id="KW-1185">Reference proteome</keyword>
<proteinExistence type="predicted"/>
<evidence type="ECO:0000313" key="2">
    <source>
        <dbReference type="Proteomes" id="UP001178461"/>
    </source>
</evidence>
<accession>A0AA35KZ81</accession>
<organism evidence="1 2">
    <name type="scientific">Podarcis lilfordi</name>
    <name type="common">Lilford's wall lizard</name>
    <dbReference type="NCBI Taxonomy" id="74358"/>
    <lineage>
        <taxon>Eukaryota</taxon>
        <taxon>Metazoa</taxon>
        <taxon>Chordata</taxon>
        <taxon>Craniata</taxon>
        <taxon>Vertebrata</taxon>
        <taxon>Euteleostomi</taxon>
        <taxon>Lepidosauria</taxon>
        <taxon>Squamata</taxon>
        <taxon>Bifurcata</taxon>
        <taxon>Unidentata</taxon>
        <taxon>Episquamata</taxon>
        <taxon>Laterata</taxon>
        <taxon>Lacertibaenia</taxon>
        <taxon>Lacertidae</taxon>
        <taxon>Podarcis</taxon>
    </lineage>
</organism>
<evidence type="ECO:0000313" key="1">
    <source>
        <dbReference type="EMBL" id="CAI5786153.1"/>
    </source>
</evidence>
<protein>
    <submittedName>
        <fullName evidence="1">Uncharacterized protein</fullName>
    </submittedName>
</protein>
<gene>
    <name evidence="1" type="ORF">PODLI_1B013541</name>
</gene>
<sequence length="73" mass="8266">MWRGFPESRRIGKTPLWTAAARLKTDATMKMAIHPAAPEGEMKQQGTLHGLSWQKGQLKGFLPSTLWKDEFLV</sequence>
<reference evidence="1" key="1">
    <citation type="submission" date="2022-12" db="EMBL/GenBank/DDBJ databases">
        <authorList>
            <person name="Alioto T."/>
            <person name="Alioto T."/>
            <person name="Gomez Garrido J."/>
        </authorList>
    </citation>
    <scope>NUCLEOTIDE SEQUENCE</scope>
</reference>
<dbReference type="AlphaFoldDB" id="A0AA35KZ81"/>
<dbReference type="EMBL" id="OX395135">
    <property type="protein sequence ID" value="CAI5786153.1"/>
    <property type="molecule type" value="Genomic_DNA"/>
</dbReference>
<dbReference type="Proteomes" id="UP001178461">
    <property type="component" value="Chromosome 10"/>
</dbReference>